<feature type="transmembrane region" description="Helical" evidence="7">
    <location>
        <begin position="82"/>
        <end position="110"/>
    </location>
</feature>
<evidence type="ECO:0000256" key="3">
    <source>
        <dbReference type="ARBA" id="ARBA00022692"/>
    </source>
</evidence>
<evidence type="ECO:0000256" key="6">
    <source>
        <dbReference type="ARBA" id="ARBA00023136"/>
    </source>
</evidence>
<dbReference type="InterPro" id="IPR011701">
    <property type="entry name" value="MFS"/>
</dbReference>
<keyword evidence="6 7" id="KW-0472">Membrane</keyword>
<dbReference type="Proteomes" id="UP000663870">
    <property type="component" value="Unassembled WGS sequence"/>
</dbReference>
<feature type="transmembrane region" description="Helical" evidence="7">
    <location>
        <begin position="244"/>
        <end position="264"/>
    </location>
</feature>
<evidence type="ECO:0000313" key="9">
    <source>
        <dbReference type="EMBL" id="CAF1346269.1"/>
    </source>
</evidence>
<feature type="transmembrane region" description="Helical" evidence="7">
    <location>
        <begin position="431"/>
        <end position="450"/>
    </location>
</feature>
<dbReference type="CDD" id="cd17318">
    <property type="entry name" value="MFS_SLC17"/>
    <property type="match status" value="1"/>
</dbReference>
<comment type="caution">
    <text evidence="9">The sequence shown here is derived from an EMBL/GenBank/DDBJ whole genome shotgun (WGS) entry which is preliminary data.</text>
</comment>
<feature type="domain" description="Major facilitator superfamily (MFS) profile" evidence="8">
    <location>
        <begin position="103"/>
        <end position="524"/>
    </location>
</feature>
<feature type="transmembrane region" description="Helical" evidence="7">
    <location>
        <begin position="497"/>
        <end position="519"/>
    </location>
</feature>
<dbReference type="Pfam" id="PF07690">
    <property type="entry name" value="MFS_1"/>
    <property type="match status" value="1"/>
</dbReference>
<dbReference type="GO" id="GO:0015293">
    <property type="term" value="F:symporter activity"/>
    <property type="evidence" value="ECO:0007669"/>
    <property type="project" value="UniProtKB-KW"/>
</dbReference>
<feature type="transmembrane region" description="Helical" evidence="7">
    <location>
        <begin position="369"/>
        <end position="389"/>
    </location>
</feature>
<feature type="transmembrane region" description="Helical" evidence="7">
    <location>
        <begin position="175"/>
        <end position="195"/>
    </location>
</feature>
<dbReference type="GO" id="GO:0006820">
    <property type="term" value="P:monoatomic anion transport"/>
    <property type="evidence" value="ECO:0007669"/>
    <property type="project" value="TreeGrafter"/>
</dbReference>
<protein>
    <recommendedName>
        <fullName evidence="8">Major facilitator superfamily (MFS) profile domain-containing protein</fullName>
    </recommendedName>
</protein>
<evidence type="ECO:0000313" key="10">
    <source>
        <dbReference type="EMBL" id="CAF1599440.1"/>
    </source>
</evidence>
<dbReference type="PANTHER" id="PTHR11662">
    <property type="entry name" value="SOLUTE CARRIER FAMILY 17"/>
    <property type="match status" value="1"/>
</dbReference>
<feature type="transmembrane region" description="Helical" evidence="7">
    <location>
        <begin position="145"/>
        <end position="163"/>
    </location>
</feature>
<dbReference type="Proteomes" id="UP000663854">
    <property type="component" value="Unassembled WGS sequence"/>
</dbReference>
<keyword evidence="3 7" id="KW-0812">Transmembrane</keyword>
<dbReference type="AlphaFoldDB" id="A0A815GX59"/>
<dbReference type="InterPro" id="IPR020846">
    <property type="entry name" value="MFS_dom"/>
</dbReference>
<feature type="transmembrane region" description="Helical" evidence="7">
    <location>
        <begin position="325"/>
        <end position="349"/>
    </location>
</feature>
<feature type="transmembrane region" description="Helical" evidence="7">
    <location>
        <begin position="462"/>
        <end position="485"/>
    </location>
</feature>
<keyword evidence="12" id="KW-1185">Reference proteome</keyword>
<keyword evidence="5 7" id="KW-1133">Transmembrane helix</keyword>
<dbReference type="EMBL" id="CAJNOL010005072">
    <property type="protein sequence ID" value="CAF1599440.1"/>
    <property type="molecule type" value="Genomic_DNA"/>
</dbReference>
<evidence type="ECO:0000256" key="5">
    <source>
        <dbReference type="ARBA" id="ARBA00022989"/>
    </source>
</evidence>
<keyword evidence="2" id="KW-0813">Transport</keyword>
<evidence type="ECO:0000256" key="7">
    <source>
        <dbReference type="SAM" id="Phobius"/>
    </source>
</evidence>
<evidence type="ECO:0000313" key="11">
    <source>
        <dbReference type="Proteomes" id="UP000663854"/>
    </source>
</evidence>
<sequence length="545" mass="60159">MCERRSGINLDTKTIHNNDKLFTLTKDDQHHETILIDTLNDTTVDVNSINETQSKIKLVLDDIRVEPPLTGIFRCSNISARYIIATWAFFGFFCLYSLRVNLSVAIVAMATPQSALNESIQSCLPLNKNSTTPSPKYEFDWSPTLQGFILGAFFYGYITMQILAGNFAEKFGAKWIFGGCVLIAGLLTLLTPLAARTHVGLLIAIRFITGIVCGPGFPSAAALWGNWIPQSERSTIPPAAHSGANVGIIVTAPLVSIMIAEHFLGGWPSAFYVFGVISCLWFCGWCIFGFNSPDQHPRISEKERIFLKQHIKTHIRQNRKTPWKYILRCLPLYGIIMMHVCHSYIYYTLLTSLPTYFATILNFNLHQNGLLSALPYFAQFLVTIIMGPIVDRIRRRNILSITILRKGQAIIGTLGTCSFLIGIAYMGCNQIGAVVCCIIAVGFLGLHTCGPLTSHLDIASNYAGTLMGITNSLAAIPGFIAPYVVGAITNKNQTIEAWRLIFNISAGIGVLGCVAYCILFNGEEQPWNRTPEARQRNESIASIDG</sequence>
<dbReference type="FunFam" id="1.20.1250.20:FF:000423">
    <property type="entry name" value="Putative inorganic phosphate cotransporter-like Protein"/>
    <property type="match status" value="1"/>
</dbReference>
<dbReference type="SUPFAM" id="SSF103473">
    <property type="entry name" value="MFS general substrate transporter"/>
    <property type="match status" value="1"/>
</dbReference>
<keyword evidence="4" id="KW-0769">Symport</keyword>
<evidence type="ECO:0000313" key="12">
    <source>
        <dbReference type="Proteomes" id="UP000663870"/>
    </source>
</evidence>
<accession>A0A815GX59</accession>
<name>A0A815GX59_9BILA</name>
<feature type="transmembrane region" description="Helical" evidence="7">
    <location>
        <begin position="270"/>
        <end position="290"/>
    </location>
</feature>
<evidence type="ECO:0000259" key="8">
    <source>
        <dbReference type="PROSITE" id="PS50850"/>
    </source>
</evidence>
<dbReference type="Gene3D" id="1.20.1250.20">
    <property type="entry name" value="MFS general substrate transporter like domains"/>
    <property type="match status" value="2"/>
</dbReference>
<dbReference type="InterPro" id="IPR036259">
    <property type="entry name" value="MFS_trans_sf"/>
</dbReference>
<dbReference type="InterPro" id="IPR050382">
    <property type="entry name" value="MFS_Na/Anion_cotransporter"/>
</dbReference>
<dbReference type="FunFam" id="1.20.1250.20:FF:000003">
    <property type="entry name" value="Solute carrier family 17 member 3"/>
    <property type="match status" value="1"/>
</dbReference>
<proteinExistence type="predicted"/>
<dbReference type="GO" id="GO:0016020">
    <property type="term" value="C:membrane"/>
    <property type="evidence" value="ECO:0007669"/>
    <property type="project" value="UniProtKB-SubCell"/>
</dbReference>
<comment type="subcellular location">
    <subcellularLocation>
        <location evidence="1">Membrane</location>
        <topology evidence="1">Multi-pass membrane protein</topology>
    </subcellularLocation>
</comment>
<feature type="transmembrane region" description="Helical" evidence="7">
    <location>
        <begin position="201"/>
        <end position="224"/>
    </location>
</feature>
<organism evidence="9 11">
    <name type="scientific">Rotaria sordida</name>
    <dbReference type="NCBI Taxonomy" id="392033"/>
    <lineage>
        <taxon>Eukaryota</taxon>
        <taxon>Metazoa</taxon>
        <taxon>Spiralia</taxon>
        <taxon>Gnathifera</taxon>
        <taxon>Rotifera</taxon>
        <taxon>Eurotatoria</taxon>
        <taxon>Bdelloidea</taxon>
        <taxon>Philodinida</taxon>
        <taxon>Philodinidae</taxon>
        <taxon>Rotaria</taxon>
    </lineage>
</organism>
<evidence type="ECO:0000256" key="4">
    <source>
        <dbReference type="ARBA" id="ARBA00022847"/>
    </source>
</evidence>
<evidence type="ECO:0000256" key="1">
    <source>
        <dbReference type="ARBA" id="ARBA00004141"/>
    </source>
</evidence>
<dbReference type="PANTHER" id="PTHR11662:SF399">
    <property type="entry name" value="FI19708P1-RELATED"/>
    <property type="match status" value="1"/>
</dbReference>
<dbReference type="EMBL" id="CAJNOH010003713">
    <property type="protein sequence ID" value="CAF1346269.1"/>
    <property type="molecule type" value="Genomic_DNA"/>
</dbReference>
<evidence type="ECO:0000256" key="2">
    <source>
        <dbReference type="ARBA" id="ARBA00022448"/>
    </source>
</evidence>
<dbReference type="PROSITE" id="PS50850">
    <property type="entry name" value="MFS"/>
    <property type="match status" value="1"/>
</dbReference>
<feature type="transmembrane region" description="Helical" evidence="7">
    <location>
        <begin position="409"/>
        <end position="425"/>
    </location>
</feature>
<gene>
    <name evidence="10" type="ORF">JXQ802_LOCUS48122</name>
    <name evidence="9" type="ORF">PYM288_LOCUS32152</name>
</gene>
<reference evidence="9" key="1">
    <citation type="submission" date="2021-02" db="EMBL/GenBank/DDBJ databases">
        <authorList>
            <person name="Nowell W R."/>
        </authorList>
    </citation>
    <scope>NUCLEOTIDE SEQUENCE</scope>
</reference>